<protein>
    <submittedName>
        <fullName evidence="4">Colicin import membrane protein</fullName>
    </submittedName>
</protein>
<dbReference type="PROSITE" id="PS51257">
    <property type="entry name" value="PROKAR_LIPOPROTEIN"/>
    <property type="match status" value="1"/>
</dbReference>
<feature type="signal peptide" evidence="2">
    <location>
        <begin position="1"/>
        <end position="18"/>
    </location>
</feature>
<keyword evidence="2" id="KW-0732">Signal</keyword>
<dbReference type="SUPFAM" id="SSF56925">
    <property type="entry name" value="OMPA-like"/>
    <property type="match status" value="1"/>
</dbReference>
<dbReference type="EMBL" id="LR134310">
    <property type="protein sequence ID" value="VEE92832.1"/>
    <property type="molecule type" value="Genomic_DNA"/>
</dbReference>
<reference evidence="4 5" key="1">
    <citation type="submission" date="2018-12" db="EMBL/GenBank/DDBJ databases">
        <authorList>
            <consortium name="Pathogen Informatics"/>
        </authorList>
    </citation>
    <scope>NUCLEOTIDE SEQUENCE [LARGE SCALE GENOMIC DNA]</scope>
    <source>
        <strain evidence="4 5">NCTC8529</strain>
    </source>
</reference>
<sequence length="259" mass="27782">MKKLLLVTTLGLALTACSGGGSSSSTNKSNSKPSSTRSESASPDLQNSLVGVRRDLKEQVKALKQINVEGVTIDLAFENIGFVEKDLGNGMKGKAYNQTYSAIGYVLPKNVKTDRYGRVIDERASADDIGDFGLITKFENLPTIGVYHYSGVSFGANSEGKLSLDADFANKKVSGEITNRRLLSTGKALFDIDLLETSIRQISSGEEEVHFVGIAKSKVDGYDVHSAYGGKFMGPNAEEVLGYIADDNADPYEAFAGKK</sequence>
<gene>
    <name evidence="4" type="primary">tolA2</name>
    <name evidence="4" type="ORF">NCTC8529_02046</name>
</gene>
<accession>A0AAX3FLW7</accession>
<dbReference type="InterPro" id="IPR014902">
    <property type="entry name" value="FHBP-like_C"/>
</dbReference>
<dbReference type="Proteomes" id="UP000268529">
    <property type="component" value="Chromosome"/>
</dbReference>
<organism evidence="4 5">
    <name type="scientific">Actinobacillus equuli</name>
    <dbReference type="NCBI Taxonomy" id="718"/>
    <lineage>
        <taxon>Bacteria</taxon>
        <taxon>Pseudomonadati</taxon>
        <taxon>Pseudomonadota</taxon>
        <taxon>Gammaproteobacteria</taxon>
        <taxon>Pasteurellales</taxon>
        <taxon>Pasteurellaceae</taxon>
        <taxon>Actinobacillus</taxon>
    </lineage>
</organism>
<feature type="compositionally biased region" description="Low complexity" evidence="1">
    <location>
        <begin position="23"/>
        <end position="40"/>
    </location>
</feature>
<feature type="domain" description="Factor H binding protein-like C-terminal" evidence="3">
    <location>
        <begin position="139"/>
        <end position="243"/>
    </location>
</feature>
<dbReference type="GeneID" id="92744650"/>
<evidence type="ECO:0000259" key="3">
    <source>
        <dbReference type="Pfam" id="PF08794"/>
    </source>
</evidence>
<dbReference type="Pfam" id="PF08794">
    <property type="entry name" value="FHBP_C"/>
    <property type="match status" value="1"/>
</dbReference>
<dbReference type="AlphaFoldDB" id="A0AAX3FLW7"/>
<feature type="chain" id="PRO_5043634786" evidence="2">
    <location>
        <begin position="19"/>
        <end position="259"/>
    </location>
</feature>
<dbReference type="RefSeq" id="WP_039196485.1">
    <property type="nucleotide sequence ID" value="NZ_LR134310.1"/>
</dbReference>
<evidence type="ECO:0000313" key="5">
    <source>
        <dbReference type="Proteomes" id="UP000268529"/>
    </source>
</evidence>
<evidence type="ECO:0000256" key="2">
    <source>
        <dbReference type="SAM" id="SignalP"/>
    </source>
</evidence>
<evidence type="ECO:0000256" key="1">
    <source>
        <dbReference type="SAM" id="MobiDB-lite"/>
    </source>
</evidence>
<proteinExistence type="predicted"/>
<dbReference type="Gene3D" id="2.40.160.90">
    <property type="match status" value="1"/>
</dbReference>
<evidence type="ECO:0000313" key="4">
    <source>
        <dbReference type="EMBL" id="VEE92832.1"/>
    </source>
</evidence>
<feature type="region of interest" description="Disordered" evidence="1">
    <location>
        <begin position="17"/>
        <end position="48"/>
    </location>
</feature>
<name>A0AAX3FLW7_ACTEU</name>
<dbReference type="InterPro" id="IPR011250">
    <property type="entry name" value="OMP/PagP_B-barrel"/>
</dbReference>